<protein>
    <submittedName>
        <fullName evidence="2">(rape) hypothetical protein</fullName>
    </submittedName>
</protein>
<reference evidence="2" key="1">
    <citation type="submission" date="2021-01" db="EMBL/GenBank/DDBJ databases">
        <authorList>
            <consortium name="Genoscope - CEA"/>
            <person name="William W."/>
        </authorList>
    </citation>
    <scope>NUCLEOTIDE SEQUENCE</scope>
</reference>
<dbReference type="GO" id="GO:0006633">
    <property type="term" value="P:fatty acid biosynthetic process"/>
    <property type="evidence" value="ECO:0007669"/>
    <property type="project" value="InterPro"/>
</dbReference>
<dbReference type="Pfam" id="PF08392">
    <property type="entry name" value="FAE1_CUT1_RppA"/>
    <property type="match status" value="1"/>
</dbReference>
<sequence length="80" mass="9148">MLSYLFFLEPRFRHASERFRTLSSPFPLRNHEPVYEQEDKDGNIGINLSKDLMAIAGEALKANITTIGNNSTYHLLNLIP</sequence>
<name>A0A816K7G2_BRANA</name>
<evidence type="ECO:0000259" key="1">
    <source>
        <dbReference type="Pfam" id="PF08392"/>
    </source>
</evidence>
<dbReference type="EMBL" id="HG994366">
    <property type="protein sequence ID" value="CAF1904776.1"/>
    <property type="molecule type" value="Genomic_DNA"/>
</dbReference>
<dbReference type="InterPro" id="IPR013601">
    <property type="entry name" value="FAE1_typ3_polyketide_synth"/>
</dbReference>
<dbReference type="GO" id="GO:0016747">
    <property type="term" value="F:acyltransferase activity, transferring groups other than amino-acyl groups"/>
    <property type="evidence" value="ECO:0007669"/>
    <property type="project" value="InterPro"/>
</dbReference>
<proteinExistence type="predicted"/>
<dbReference type="AlphaFoldDB" id="A0A816K7G2"/>
<dbReference type="Proteomes" id="UP001295469">
    <property type="component" value="Chromosome C02"/>
</dbReference>
<gene>
    <name evidence="2" type="ORF">DARMORV10_C02P24850.1</name>
</gene>
<dbReference type="GO" id="GO:0016020">
    <property type="term" value="C:membrane"/>
    <property type="evidence" value="ECO:0007669"/>
    <property type="project" value="InterPro"/>
</dbReference>
<feature type="domain" description="FAE" evidence="1">
    <location>
        <begin position="30"/>
        <end position="69"/>
    </location>
</feature>
<evidence type="ECO:0000313" key="2">
    <source>
        <dbReference type="EMBL" id="CAF1904776.1"/>
    </source>
</evidence>
<accession>A0A816K7G2</accession>
<organism evidence="2">
    <name type="scientific">Brassica napus</name>
    <name type="common">Rape</name>
    <dbReference type="NCBI Taxonomy" id="3708"/>
    <lineage>
        <taxon>Eukaryota</taxon>
        <taxon>Viridiplantae</taxon>
        <taxon>Streptophyta</taxon>
        <taxon>Embryophyta</taxon>
        <taxon>Tracheophyta</taxon>
        <taxon>Spermatophyta</taxon>
        <taxon>Magnoliopsida</taxon>
        <taxon>eudicotyledons</taxon>
        <taxon>Gunneridae</taxon>
        <taxon>Pentapetalae</taxon>
        <taxon>rosids</taxon>
        <taxon>malvids</taxon>
        <taxon>Brassicales</taxon>
        <taxon>Brassicaceae</taxon>
        <taxon>Brassiceae</taxon>
        <taxon>Brassica</taxon>
    </lineage>
</organism>